<feature type="compositionally biased region" description="Low complexity" evidence="1">
    <location>
        <begin position="27"/>
        <end position="40"/>
    </location>
</feature>
<proteinExistence type="predicted"/>
<keyword evidence="3" id="KW-1185">Reference proteome</keyword>
<dbReference type="EMBL" id="JBHSON010000045">
    <property type="protein sequence ID" value="MFC5749732.1"/>
    <property type="molecule type" value="Genomic_DNA"/>
</dbReference>
<dbReference type="SUPFAM" id="SSF55729">
    <property type="entry name" value="Acyl-CoA N-acyltransferases (Nat)"/>
    <property type="match status" value="1"/>
</dbReference>
<dbReference type="InterPro" id="IPR039968">
    <property type="entry name" value="BcerS-like"/>
</dbReference>
<name>A0ABW1A509_9ACTN</name>
<feature type="region of interest" description="Disordered" evidence="1">
    <location>
        <begin position="13"/>
        <end position="40"/>
    </location>
</feature>
<evidence type="ECO:0000313" key="2">
    <source>
        <dbReference type="EMBL" id="MFC5749732.1"/>
    </source>
</evidence>
<dbReference type="Proteomes" id="UP001596074">
    <property type="component" value="Unassembled WGS sequence"/>
</dbReference>
<dbReference type="PANTHER" id="PTHR41368">
    <property type="entry name" value="PROTEIN YGHO"/>
    <property type="match status" value="1"/>
</dbReference>
<comment type="caution">
    <text evidence="2">The sequence shown here is derived from an EMBL/GenBank/DDBJ whole genome shotgun (WGS) entry which is preliminary data.</text>
</comment>
<accession>A0ABW1A509</accession>
<gene>
    <name evidence="2" type="ORF">ACFPZN_29255</name>
</gene>
<dbReference type="PANTHER" id="PTHR41368:SF1">
    <property type="entry name" value="PROTEIN YGHO"/>
    <property type="match status" value="1"/>
</dbReference>
<evidence type="ECO:0000256" key="1">
    <source>
        <dbReference type="SAM" id="MobiDB-lite"/>
    </source>
</evidence>
<organism evidence="2 3">
    <name type="scientific">Actinomadura rugatobispora</name>
    <dbReference type="NCBI Taxonomy" id="1994"/>
    <lineage>
        <taxon>Bacteria</taxon>
        <taxon>Bacillati</taxon>
        <taxon>Actinomycetota</taxon>
        <taxon>Actinomycetes</taxon>
        <taxon>Streptosporangiales</taxon>
        <taxon>Thermomonosporaceae</taxon>
        <taxon>Actinomadura</taxon>
    </lineage>
</organism>
<protein>
    <recommendedName>
        <fullName evidence="4">N-acetyltransferase</fullName>
    </recommendedName>
</protein>
<dbReference type="Gene3D" id="3.40.630.30">
    <property type="match status" value="1"/>
</dbReference>
<dbReference type="RefSeq" id="WP_378285459.1">
    <property type="nucleotide sequence ID" value="NZ_JBHSON010000045.1"/>
</dbReference>
<reference evidence="3" key="1">
    <citation type="journal article" date="2019" name="Int. J. Syst. Evol. Microbiol.">
        <title>The Global Catalogue of Microorganisms (GCM) 10K type strain sequencing project: providing services to taxonomists for standard genome sequencing and annotation.</title>
        <authorList>
            <consortium name="The Broad Institute Genomics Platform"/>
            <consortium name="The Broad Institute Genome Sequencing Center for Infectious Disease"/>
            <person name="Wu L."/>
            <person name="Ma J."/>
        </authorList>
    </citation>
    <scope>NUCLEOTIDE SEQUENCE [LARGE SCALE GENOMIC DNA]</scope>
    <source>
        <strain evidence="3">KCTC 42087</strain>
    </source>
</reference>
<dbReference type="InterPro" id="IPR016181">
    <property type="entry name" value="Acyl_CoA_acyltransferase"/>
</dbReference>
<sequence length="409" mass="45884">MSHILVCMSYDVRPGTADRPPAPPEGRPAARTVDAPAARPVRTRRDRRRFVELPYRLHAGDPAFVPPLRRDCRRLLDRRRNPFFDYGEVELFTVEARGRVAGRIAAVHNPRHNEVHRARDGFFGLFECADDPAVAGELFDAAAQWLRGRGLRTMLGPVGFTMNDECGLLVDGFGTPPRVLMPYNPDHYPALLERCGLEKAKDLWTWERDSVPLDPRMVRIAEHVQRRNGLSARPVNLRDFDAELARIKRVYDSAWQDNWGFVPMTDAEIDALARRLRRIVDPGLVQLVEAGGEPVAVGLGLPDLNQALPAARGRLATFGVPIGAARLALAARRVDRVRGMLFGVVAEYRRRGLEALLYTRLWEAVAAGGYTGGSIEMGWTLEDNQPIAQSMRAVGCEHAKTYRIYRRDL</sequence>
<evidence type="ECO:0000313" key="3">
    <source>
        <dbReference type="Proteomes" id="UP001596074"/>
    </source>
</evidence>
<evidence type="ECO:0008006" key="4">
    <source>
        <dbReference type="Google" id="ProtNLM"/>
    </source>
</evidence>